<evidence type="ECO:0000313" key="1">
    <source>
        <dbReference type="EMBL" id="QUH23985.1"/>
    </source>
</evidence>
<dbReference type="AlphaFoldDB" id="A0A8T8K8T2"/>
<evidence type="ECO:0000313" key="2">
    <source>
        <dbReference type="Proteomes" id="UP000681041"/>
    </source>
</evidence>
<keyword evidence="2" id="KW-1185">Reference proteome</keyword>
<dbReference type="Proteomes" id="UP000681041">
    <property type="component" value="Chromosome"/>
</dbReference>
<dbReference type="GO" id="GO:0043571">
    <property type="term" value="P:maintenance of CRISPR repeat elements"/>
    <property type="evidence" value="ECO:0007669"/>
    <property type="project" value="InterPro"/>
</dbReference>
<reference evidence="1" key="1">
    <citation type="submission" date="2020-07" db="EMBL/GenBank/DDBJ databases">
        <title>Methanobacterium. sp. MethCan genome.</title>
        <authorList>
            <person name="Postec A."/>
            <person name="Quemeneur M."/>
        </authorList>
    </citation>
    <scope>NUCLEOTIDE SEQUENCE</scope>
    <source>
        <strain evidence="1">MethCAN</strain>
    </source>
</reference>
<gene>
    <name evidence="1" type="ORF">HYG87_09560</name>
</gene>
<organism evidence="1 2">
    <name type="scientific">Methanobacterium alkalithermotolerans</name>
    <dbReference type="NCBI Taxonomy" id="2731220"/>
    <lineage>
        <taxon>Archaea</taxon>
        <taxon>Methanobacteriati</taxon>
        <taxon>Methanobacteriota</taxon>
        <taxon>Methanomada group</taxon>
        <taxon>Methanobacteria</taxon>
        <taxon>Methanobacteriales</taxon>
        <taxon>Methanobacteriaceae</taxon>
        <taxon>Methanobacterium</taxon>
    </lineage>
</organism>
<dbReference type="GeneID" id="64821011"/>
<name>A0A8T8K8T2_9EURY</name>
<sequence length="320" mass="36612">MSEKIVKNYYQGIYLTETIMGNPNGDFVDNSPRNFDGKVFTTDKCIKFNVRRYINETMENIKDKKDIVFFYPRLSKDAEKDDAKYQTKDDIFKEIFGNDFDALKMNSPDVRMFGGTFSFTETGSKQIYGPIQLSYGKDINNAQIKRLQIGAPFATMDGQQTTTGSEAVVDDAIISYDITINPNNYPGLLKESDLKMFKESLWYGTNLRKSTSKKTDSKLLILIKFKNEREGEKVTALNIGELKELIAIKNGNERKNVDTPIKKIEIDTTQLNQKLEKYKDFIEKIMIYRDSADVDINLDVNGINEHQISLEEPTVLLNGD</sequence>
<dbReference type="Pfam" id="PF05107">
    <property type="entry name" value="Cas_Cas7"/>
    <property type="match status" value="1"/>
</dbReference>
<dbReference type="OrthoDB" id="42298at2157"/>
<protein>
    <submittedName>
        <fullName evidence="1">Type I CRISPR-associated protein Cas7</fullName>
    </submittedName>
</protein>
<proteinExistence type="predicted"/>
<dbReference type="InterPro" id="IPR006482">
    <property type="entry name" value="Cas7_Csh2/Csh2"/>
</dbReference>
<dbReference type="KEGG" id="meme:HYG87_09560"/>
<dbReference type="EMBL" id="CP058560">
    <property type="protein sequence ID" value="QUH23985.1"/>
    <property type="molecule type" value="Genomic_DNA"/>
</dbReference>
<accession>A0A8T8K8T2</accession>
<dbReference type="RefSeq" id="WP_211532943.1">
    <property type="nucleotide sequence ID" value="NZ_CP058560.1"/>
</dbReference>